<gene>
    <name evidence="1" type="ORF">ACFFI0_17195</name>
</gene>
<protein>
    <submittedName>
        <fullName evidence="1">Uncharacterized protein</fullName>
    </submittedName>
</protein>
<evidence type="ECO:0000313" key="1">
    <source>
        <dbReference type="EMBL" id="MFC0320063.1"/>
    </source>
</evidence>
<reference evidence="1 2" key="1">
    <citation type="submission" date="2024-09" db="EMBL/GenBank/DDBJ databases">
        <authorList>
            <person name="Sun Q."/>
            <person name="Mori K."/>
        </authorList>
    </citation>
    <scope>NUCLEOTIDE SEQUENCE [LARGE SCALE GENOMIC DNA]</scope>
    <source>
        <strain evidence="1 2">CCM 7765</strain>
    </source>
</reference>
<dbReference type="RefSeq" id="WP_013667531.1">
    <property type="nucleotide sequence ID" value="NZ_JBHLWO010000002.1"/>
</dbReference>
<name>A0ABV6HMC7_9SPHI</name>
<dbReference type="EMBL" id="JBHLWO010000002">
    <property type="protein sequence ID" value="MFC0320063.1"/>
    <property type="molecule type" value="Genomic_DNA"/>
</dbReference>
<dbReference type="Proteomes" id="UP001589774">
    <property type="component" value="Unassembled WGS sequence"/>
</dbReference>
<comment type="caution">
    <text evidence="1">The sequence shown here is derived from an EMBL/GenBank/DDBJ whole genome shotgun (WGS) entry which is preliminary data.</text>
</comment>
<organism evidence="1 2">
    <name type="scientific">Olivibacter oleidegradans</name>
    <dbReference type="NCBI Taxonomy" id="760123"/>
    <lineage>
        <taxon>Bacteria</taxon>
        <taxon>Pseudomonadati</taxon>
        <taxon>Bacteroidota</taxon>
        <taxon>Sphingobacteriia</taxon>
        <taxon>Sphingobacteriales</taxon>
        <taxon>Sphingobacteriaceae</taxon>
        <taxon>Olivibacter</taxon>
    </lineage>
</organism>
<keyword evidence="2" id="KW-1185">Reference proteome</keyword>
<evidence type="ECO:0000313" key="2">
    <source>
        <dbReference type="Proteomes" id="UP001589774"/>
    </source>
</evidence>
<sequence length="90" mass="10570">MYTVGFIRRCYPDVLINPVSCRSFAELLTWFNQYVNDEGHYMHKDYVIDTFADTLEQENAITINLDNGIALVFAIADRFEKNVHKHVHFN</sequence>
<accession>A0ABV6HMC7</accession>
<proteinExistence type="predicted"/>